<organism evidence="16 17">
    <name type="scientific">Cimex lectularius</name>
    <name type="common">Bed bug</name>
    <name type="synonym">Acanthia lectularia</name>
    <dbReference type="NCBI Taxonomy" id="79782"/>
    <lineage>
        <taxon>Eukaryota</taxon>
        <taxon>Metazoa</taxon>
        <taxon>Ecdysozoa</taxon>
        <taxon>Arthropoda</taxon>
        <taxon>Hexapoda</taxon>
        <taxon>Insecta</taxon>
        <taxon>Pterygota</taxon>
        <taxon>Neoptera</taxon>
        <taxon>Paraneoptera</taxon>
        <taxon>Hemiptera</taxon>
        <taxon>Heteroptera</taxon>
        <taxon>Panheteroptera</taxon>
        <taxon>Cimicomorpha</taxon>
        <taxon>Cimicidae</taxon>
        <taxon>Cimex</taxon>
    </lineage>
</organism>
<evidence type="ECO:0000256" key="14">
    <source>
        <dbReference type="RuleBase" id="RU000461"/>
    </source>
</evidence>
<dbReference type="Gene3D" id="1.10.630.10">
    <property type="entry name" value="Cytochrome P450"/>
    <property type="match status" value="1"/>
</dbReference>
<protein>
    <recommendedName>
        <fullName evidence="18">Cytochrome P450</fullName>
    </recommendedName>
</protein>
<evidence type="ECO:0000256" key="10">
    <source>
        <dbReference type="ARBA" id="ARBA00023004"/>
    </source>
</evidence>
<dbReference type="AlphaFoldDB" id="A0A8I6RM98"/>
<keyword evidence="8" id="KW-0492">Microsome</keyword>
<comment type="similarity">
    <text evidence="4 14">Belongs to the cytochrome P450 family.</text>
</comment>
<comment type="cofactor">
    <cofactor evidence="1 13">
        <name>heme</name>
        <dbReference type="ChEBI" id="CHEBI:30413"/>
    </cofactor>
</comment>
<keyword evidence="10 13" id="KW-0408">Iron</keyword>
<evidence type="ECO:0000256" key="11">
    <source>
        <dbReference type="ARBA" id="ARBA00023033"/>
    </source>
</evidence>
<keyword evidence="15" id="KW-0812">Transmembrane</keyword>
<dbReference type="OrthoDB" id="6623729at2759"/>
<keyword evidence="11 14" id="KW-0503">Monooxygenase</keyword>
<dbReference type="PANTHER" id="PTHR24292">
    <property type="entry name" value="CYTOCHROME P450"/>
    <property type="match status" value="1"/>
</dbReference>
<name>A0A8I6RM98_CIMLE</name>
<reference evidence="16" key="1">
    <citation type="submission" date="2022-01" db="UniProtKB">
        <authorList>
            <consortium name="EnsemblMetazoa"/>
        </authorList>
    </citation>
    <scope>IDENTIFICATION</scope>
</reference>
<evidence type="ECO:0000313" key="16">
    <source>
        <dbReference type="EnsemblMetazoa" id="XP_014244761.1"/>
    </source>
</evidence>
<dbReference type="PANTHER" id="PTHR24292:SF54">
    <property type="entry name" value="CYP9F3-RELATED"/>
    <property type="match status" value="1"/>
</dbReference>
<evidence type="ECO:0000256" key="4">
    <source>
        <dbReference type="ARBA" id="ARBA00010617"/>
    </source>
</evidence>
<dbReference type="OMA" id="ANNTHRN"/>
<keyword evidence="15" id="KW-1133">Transmembrane helix</keyword>
<feature type="binding site" description="axial binding residue" evidence="13">
    <location>
        <position position="456"/>
    </location>
    <ligand>
        <name>heme</name>
        <dbReference type="ChEBI" id="CHEBI:30413"/>
    </ligand>
    <ligandPart>
        <name>Fe</name>
        <dbReference type="ChEBI" id="CHEBI:18248"/>
    </ligandPart>
</feature>
<dbReference type="SUPFAM" id="SSF48264">
    <property type="entry name" value="Cytochrome P450"/>
    <property type="match status" value="1"/>
</dbReference>
<evidence type="ECO:0000256" key="9">
    <source>
        <dbReference type="ARBA" id="ARBA00023002"/>
    </source>
</evidence>
<dbReference type="GO" id="GO:0020037">
    <property type="term" value="F:heme binding"/>
    <property type="evidence" value="ECO:0007669"/>
    <property type="project" value="InterPro"/>
</dbReference>
<keyword evidence="7" id="KW-0256">Endoplasmic reticulum</keyword>
<dbReference type="InterPro" id="IPR001128">
    <property type="entry name" value="Cyt_P450"/>
</dbReference>
<evidence type="ECO:0000256" key="7">
    <source>
        <dbReference type="ARBA" id="ARBA00022824"/>
    </source>
</evidence>
<dbReference type="InterPro" id="IPR017972">
    <property type="entry name" value="Cyt_P450_CS"/>
</dbReference>
<evidence type="ECO:0000256" key="6">
    <source>
        <dbReference type="ARBA" id="ARBA00022723"/>
    </source>
</evidence>
<dbReference type="KEGG" id="clec:106663982"/>
<evidence type="ECO:0000256" key="5">
    <source>
        <dbReference type="ARBA" id="ARBA00022617"/>
    </source>
</evidence>
<evidence type="ECO:0000256" key="2">
    <source>
        <dbReference type="ARBA" id="ARBA00004174"/>
    </source>
</evidence>
<dbReference type="GO" id="GO:0016705">
    <property type="term" value="F:oxidoreductase activity, acting on paired donors, with incorporation or reduction of molecular oxygen"/>
    <property type="evidence" value="ECO:0007669"/>
    <property type="project" value="InterPro"/>
</dbReference>
<dbReference type="GO" id="GO:0004497">
    <property type="term" value="F:monooxygenase activity"/>
    <property type="evidence" value="ECO:0007669"/>
    <property type="project" value="UniProtKB-KW"/>
</dbReference>
<sequence>MEAITWTLVAIMLSMLVYRYIRLKRKELYWKEKEVGFCKAEYFLSGLLQLIKNQPILETWYNQYKEFPNHKFVAVENLNKTMLMARDPEFVKKIAINDFQYFVDHGEYKSDKGTLINLGLFSLTGNEWRGFRAKLSPTFTTGKLKSMFVEMEPCCDALLHNIGKTCENPDYDIRDDIMTYAMDVSASVIFGIELRNKELREKYKKTFSQLFDSSTIRLFIYSILSKFPRLTKMLNLKIVERKMEEFFKDIIKQTFEQRKANNTHRNDYVQLLLNLKESGNLEVKVKDPDDDYLKTEDVHIENVEVTDDILSAQAFQFLTGGFEPIYNTMLMFLIEVARCEDIQVKLRKEIKEVKAKYGGYVYNSLKEMVYLEQCIQETLRKYPVVPFLMRYCVKDYVVNDRLTIENGTQIFVSLQGIQNDPAYFPNPEKFDPDRFRPNESIKNLAYLPFGEGPRLCIGMRFAMMEIKLGLAKILEQFSISPGEKAKYPIEMKRKGLFLCPCRGYLKMSKITITQ</sequence>
<evidence type="ECO:0000313" key="17">
    <source>
        <dbReference type="Proteomes" id="UP000494040"/>
    </source>
</evidence>
<evidence type="ECO:0000256" key="3">
    <source>
        <dbReference type="ARBA" id="ARBA00004406"/>
    </source>
</evidence>
<proteinExistence type="inferred from homology"/>
<dbReference type="CDD" id="cd11056">
    <property type="entry name" value="CYP6-like"/>
    <property type="match status" value="1"/>
</dbReference>
<gene>
    <name evidence="16" type="primary">106663982</name>
</gene>
<dbReference type="InterPro" id="IPR036396">
    <property type="entry name" value="Cyt_P450_sf"/>
</dbReference>
<evidence type="ECO:0000256" key="13">
    <source>
        <dbReference type="PIRSR" id="PIRSR602401-1"/>
    </source>
</evidence>
<dbReference type="Proteomes" id="UP000494040">
    <property type="component" value="Unassembled WGS sequence"/>
</dbReference>
<evidence type="ECO:0000256" key="15">
    <source>
        <dbReference type="SAM" id="Phobius"/>
    </source>
</evidence>
<dbReference type="GO" id="GO:0005789">
    <property type="term" value="C:endoplasmic reticulum membrane"/>
    <property type="evidence" value="ECO:0007669"/>
    <property type="project" value="UniProtKB-SubCell"/>
</dbReference>
<dbReference type="EnsemblMetazoa" id="XM_014389275.2">
    <property type="protein sequence ID" value="XP_014244761.1"/>
    <property type="gene ID" value="LOC106663982"/>
</dbReference>
<dbReference type="PRINTS" id="PR00385">
    <property type="entry name" value="P450"/>
</dbReference>
<evidence type="ECO:0000256" key="12">
    <source>
        <dbReference type="ARBA" id="ARBA00023136"/>
    </source>
</evidence>
<dbReference type="InterPro" id="IPR050476">
    <property type="entry name" value="Insect_CytP450_Detox"/>
</dbReference>
<evidence type="ECO:0000256" key="8">
    <source>
        <dbReference type="ARBA" id="ARBA00022848"/>
    </source>
</evidence>
<accession>A0A8I6RM98</accession>
<dbReference type="GO" id="GO:0005506">
    <property type="term" value="F:iron ion binding"/>
    <property type="evidence" value="ECO:0007669"/>
    <property type="project" value="InterPro"/>
</dbReference>
<evidence type="ECO:0008006" key="18">
    <source>
        <dbReference type="Google" id="ProtNLM"/>
    </source>
</evidence>
<keyword evidence="9 14" id="KW-0560">Oxidoreductase</keyword>
<keyword evidence="17" id="KW-1185">Reference proteome</keyword>
<dbReference type="FunFam" id="1.10.630.10:FF:000182">
    <property type="entry name" value="Cytochrome P450 3A4"/>
    <property type="match status" value="1"/>
</dbReference>
<dbReference type="InterPro" id="IPR002401">
    <property type="entry name" value="Cyt_P450_E_grp-I"/>
</dbReference>
<keyword evidence="5 13" id="KW-0349">Heme</keyword>
<keyword evidence="6 13" id="KW-0479">Metal-binding</keyword>
<feature type="transmembrane region" description="Helical" evidence="15">
    <location>
        <begin position="6"/>
        <end position="21"/>
    </location>
</feature>
<evidence type="ECO:0000256" key="1">
    <source>
        <dbReference type="ARBA" id="ARBA00001971"/>
    </source>
</evidence>
<dbReference type="Pfam" id="PF00067">
    <property type="entry name" value="p450"/>
    <property type="match status" value="1"/>
</dbReference>
<keyword evidence="12 15" id="KW-0472">Membrane</keyword>
<dbReference type="PROSITE" id="PS00086">
    <property type="entry name" value="CYTOCHROME_P450"/>
    <property type="match status" value="1"/>
</dbReference>
<dbReference type="PRINTS" id="PR00463">
    <property type="entry name" value="EP450I"/>
</dbReference>
<comment type="subcellular location">
    <subcellularLocation>
        <location evidence="3">Endoplasmic reticulum membrane</location>
        <topology evidence="3">Peripheral membrane protein</topology>
    </subcellularLocation>
    <subcellularLocation>
        <location evidence="2">Microsome membrane</location>
        <topology evidence="2">Peripheral membrane protein</topology>
    </subcellularLocation>
</comment>